<comment type="caution">
    <text evidence="2">The sequence shown here is derived from an EMBL/GenBank/DDBJ whole genome shotgun (WGS) entry which is preliminary data.</text>
</comment>
<dbReference type="InterPro" id="IPR058660">
    <property type="entry name" value="WHD_DnaB"/>
</dbReference>
<protein>
    <recommendedName>
        <fullName evidence="1">Replicative helicase loading/DNA remodeling protein DnaB N-terminal winged helix domain-containing protein</fullName>
    </recommendedName>
</protein>
<evidence type="ECO:0000313" key="3">
    <source>
        <dbReference type="Proteomes" id="UP000824247"/>
    </source>
</evidence>
<evidence type="ECO:0000313" key="2">
    <source>
        <dbReference type="EMBL" id="MBU3831074.1"/>
    </source>
</evidence>
<feature type="domain" description="Replicative helicase loading/DNA remodeling protein DnaB N-terminal winged helix" evidence="1">
    <location>
        <begin position="7"/>
        <end position="178"/>
    </location>
</feature>
<reference evidence="2" key="2">
    <citation type="submission" date="2021-04" db="EMBL/GenBank/DDBJ databases">
        <authorList>
            <person name="Gilroy R."/>
        </authorList>
    </citation>
    <scope>NUCLEOTIDE SEQUENCE</scope>
    <source>
        <strain evidence="2">A5-1222</strain>
    </source>
</reference>
<evidence type="ECO:0000259" key="1">
    <source>
        <dbReference type="Pfam" id="PF25888"/>
    </source>
</evidence>
<proteinExistence type="predicted"/>
<dbReference type="Proteomes" id="UP000824247">
    <property type="component" value="Unassembled WGS sequence"/>
</dbReference>
<organism evidence="2 3">
    <name type="scientific">Candidatus Ureaplasma intestinipullorum</name>
    <dbReference type="NCBI Taxonomy" id="2838770"/>
    <lineage>
        <taxon>Bacteria</taxon>
        <taxon>Bacillati</taxon>
        <taxon>Mycoplasmatota</taxon>
        <taxon>Mycoplasmoidales</taxon>
        <taxon>Mycoplasmoidaceae</taxon>
        <taxon>Ureaplasma</taxon>
    </lineage>
</organism>
<name>A0A9E2KX73_9BACT</name>
<sequence>MSILKNNIDNFDIYMDYGTFINNNFLYDLYLPIVGNLSIQIYNFLVNEYNSKVNSAIYINTYNKIISKFKISMKELLDALYLLESVSLITTYQDNSNLLKPRMVHYINEPLNYFKFIENNNLNLLLKKYISDSEYTSLVYKYNNNTIKSSFINVSKDISYLIDTLEENNIEFDYINVYSLVSKKINDNFIIDDISKDKLNYYFLKHNFTYEQLANCVFNSMSFLNNNYEVSYSSLVLELSRLESFIRSRDKNTIIKINRKFDFFTLNADNDAFRNIIDDYQNTNSENYLISITKQDLDYEMKKTLNELRNKLFLHDSIINCIIDYSLFHNSGRLVPKYILKIGYSMNNLSIDSLNNAIKYLRSVNANIRPTKALFDNHLNNHINRTTNNDDLNDDIWKGL</sequence>
<dbReference type="AlphaFoldDB" id="A0A9E2KX73"/>
<reference evidence="2" key="1">
    <citation type="journal article" date="2021" name="PeerJ">
        <title>Extensive microbial diversity within the chicken gut microbiome revealed by metagenomics and culture.</title>
        <authorList>
            <person name="Gilroy R."/>
            <person name="Ravi A."/>
            <person name="Getino M."/>
            <person name="Pursley I."/>
            <person name="Horton D.L."/>
            <person name="Alikhan N.F."/>
            <person name="Baker D."/>
            <person name="Gharbi K."/>
            <person name="Hall N."/>
            <person name="Watson M."/>
            <person name="Adriaenssens E.M."/>
            <person name="Foster-Nyarko E."/>
            <person name="Jarju S."/>
            <person name="Secka A."/>
            <person name="Antonio M."/>
            <person name="Oren A."/>
            <person name="Chaudhuri R.R."/>
            <person name="La Ragione R."/>
            <person name="Hildebrand F."/>
            <person name="Pallen M.J."/>
        </authorList>
    </citation>
    <scope>NUCLEOTIDE SEQUENCE</scope>
    <source>
        <strain evidence="2">A5-1222</strain>
    </source>
</reference>
<accession>A0A9E2KX73</accession>
<dbReference type="Pfam" id="PF25888">
    <property type="entry name" value="WHD_DnaB"/>
    <property type="match status" value="1"/>
</dbReference>
<gene>
    <name evidence="2" type="ORF">H9897_02875</name>
</gene>
<dbReference type="EMBL" id="JAHLFM010000044">
    <property type="protein sequence ID" value="MBU3831074.1"/>
    <property type="molecule type" value="Genomic_DNA"/>
</dbReference>